<protein>
    <submittedName>
        <fullName evidence="3">Uncharacterized protein</fullName>
    </submittedName>
</protein>
<keyword evidence="2" id="KW-0472">Membrane</keyword>
<sequence length="155" mass="17205">MDFYARLQLYVHSPLLTWTCKYADNFKTQIWGVTIGGAILQNGLAYNLPTEVVSQVGAGVGLLYAIIPQIRGFDEPLRGVLQQAFLVSLRPVWIVITGLSVAGFFSSLIMGNVPMHIHTDKKWDPHANQSKETDVEKVAEGKTTVQVRERQPALP</sequence>
<evidence type="ECO:0000313" key="4">
    <source>
        <dbReference type="Proteomes" id="UP001050691"/>
    </source>
</evidence>
<keyword evidence="2" id="KW-1133">Transmembrane helix</keyword>
<evidence type="ECO:0000313" key="3">
    <source>
        <dbReference type="EMBL" id="GJJ14376.1"/>
    </source>
</evidence>
<name>A0AAV5APR8_9AGAM</name>
<dbReference type="Proteomes" id="UP001050691">
    <property type="component" value="Unassembled WGS sequence"/>
</dbReference>
<comment type="caution">
    <text evidence="3">The sequence shown here is derived from an EMBL/GenBank/DDBJ whole genome shotgun (WGS) entry which is preliminary data.</text>
</comment>
<dbReference type="EMBL" id="BPWL01000009">
    <property type="protein sequence ID" value="GJJ14376.1"/>
    <property type="molecule type" value="Genomic_DNA"/>
</dbReference>
<reference evidence="3" key="1">
    <citation type="submission" date="2021-10" db="EMBL/GenBank/DDBJ databases">
        <title>De novo Genome Assembly of Clathrus columnatus (Basidiomycota, Fungi) Using Illumina and Nanopore Sequence Data.</title>
        <authorList>
            <person name="Ogiso-Tanaka E."/>
            <person name="Itagaki H."/>
            <person name="Hosoya T."/>
            <person name="Hosaka K."/>
        </authorList>
    </citation>
    <scope>NUCLEOTIDE SEQUENCE</scope>
    <source>
        <strain evidence="3">MO-923</strain>
    </source>
</reference>
<keyword evidence="2" id="KW-0812">Transmembrane</keyword>
<proteinExistence type="predicted"/>
<dbReference type="AlphaFoldDB" id="A0AAV5APR8"/>
<feature type="transmembrane region" description="Helical" evidence="2">
    <location>
        <begin position="92"/>
        <end position="113"/>
    </location>
</feature>
<keyword evidence="4" id="KW-1185">Reference proteome</keyword>
<evidence type="ECO:0000256" key="1">
    <source>
        <dbReference type="SAM" id="MobiDB-lite"/>
    </source>
</evidence>
<organism evidence="3 4">
    <name type="scientific">Clathrus columnatus</name>
    <dbReference type="NCBI Taxonomy" id="1419009"/>
    <lineage>
        <taxon>Eukaryota</taxon>
        <taxon>Fungi</taxon>
        <taxon>Dikarya</taxon>
        <taxon>Basidiomycota</taxon>
        <taxon>Agaricomycotina</taxon>
        <taxon>Agaricomycetes</taxon>
        <taxon>Phallomycetidae</taxon>
        <taxon>Phallales</taxon>
        <taxon>Clathraceae</taxon>
        <taxon>Clathrus</taxon>
    </lineage>
</organism>
<gene>
    <name evidence="3" type="ORF">Clacol_008640</name>
</gene>
<feature type="region of interest" description="Disordered" evidence="1">
    <location>
        <begin position="121"/>
        <end position="155"/>
    </location>
</feature>
<accession>A0AAV5APR8</accession>
<feature type="compositionally biased region" description="Basic and acidic residues" evidence="1">
    <location>
        <begin position="121"/>
        <end position="140"/>
    </location>
</feature>
<evidence type="ECO:0000256" key="2">
    <source>
        <dbReference type="SAM" id="Phobius"/>
    </source>
</evidence>